<evidence type="ECO:0000313" key="1">
    <source>
        <dbReference type="EMBL" id="AIQ64532.1"/>
    </source>
</evidence>
<dbReference type="Proteomes" id="UP000029507">
    <property type="component" value="Chromosome"/>
</dbReference>
<name>A0A089LUF7_9BACL</name>
<dbReference type="InterPro" id="IPR029063">
    <property type="entry name" value="SAM-dependent_MTases_sf"/>
</dbReference>
<dbReference type="EMBL" id="CP009286">
    <property type="protein sequence ID" value="AIQ64532.1"/>
    <property type="molecule type" value="Genomic_DNA"/>
</dbReference>
<gene>
    <name evidence="1" type="ORF">PSTEL_16940</name>
</gene>
<dbReference type="Gene3D" id="3.40.50.150">
    <property type="entry name" value="Vaccinia Virus protein VP39"/>
    <property type="match status" value="1"/>
</dbReference>
<organism evidence="1 2">
    <name type="scientific">Paenibacillus stellifer</name>
    <dbReference type="NCBI Taxonomy" id="169760"/>
    <lineage>
        <taxon>Bacteria</taxon>
        <taxon>Bacillati</taxon>
        <taxon>Bacillota</taxon>
        <taxon>Bacilli</taxon>
        <taxon>Bacillales</taxon>
        <taxon>Paenibacillaceae</taxon>
        <taxon>Paenibacillus</taxon>
    </lineage>
</organism>
<proteinExistence type="predicted"/>
<dbReference type="KEGG" id="pste:PSTEL_16940"/>
<dbReference type="HOGENOM" id="CLU_125330_0_0_9"/>
<dbReference type="OrthoDB" id="64188at2"/>
<accession>A0A089LUF7</accession>
<keyword evidence="2" id="KW-1185">Reference proteome</keyword>
<protein>
    <recommendedName>
        <fullName evidence="3">SAM-dependent methyltransferase</fullName>
    </recommendedName>
</protein>
<evidence type="ECO:0000313" key="2">
    <source>
        <dbReference type="Proteomes" id="UP000029507"/>
    </source>
</evidence>
<evidence type="ECO:0008006" key="3">
    <source>
        <dbReference type="Google" id="ProtNLM"/>
    </source>
</evidence>
<sequence length="184" mass="21000">MKIIIGAGNTTQMGWISTQEEQLNVLERSHFARDYSENSIEAMLAEHVWEHMTLEEGIAAARNCYDYLQPGGYIRCAVPDVNFRNEAYQRIVQVGGPGPVDHPAYSHKIVYDYASFSKVFEQAGFHVELLEYCDESGIFHYSYWNEQDGKIGRSFRFDTRNSRNSLGMVSIIIDAKKPLLISGY</sequence>
<dbReference type="AlphaFoldDB" id="A0A089LUF7"/>
<dbReference type="RefSeq" id="WP_038696884.1">
    <property type="nucleotide sequence ID" value="NZ_CP009286.1"/>
</dbReference>
<dbReference type="SUPFAM" id="SSF53335">
    <property type="entry name" value="S-adenosyl-L-methionine-dependent methyltransferases"/>
    <property type="match status" value="1"/>
</dbReference>
<dbReference type="STRING" id="169760.PSTEL_16940"/>
<reference evidence="1 2" key="1">
    <citation type="submission" date="2014-08" db="EMBL/GenBank/DDBJ databases">
        <title>Comparative genomics of the Paenibacillus odorifer group.</title>
        <authorList>
            <person name="den Bakker H.C."/>
            <person name="Tsai Y.-C."/>
            <person name="Martin N."/>
            <person name="Korlach J."/>
            <person name="Wiedmann M."/>
        </authorList>
    </citation>
    <scope>NUCLEOTIDE SEQUENCE [LARGE SCALE GENOMIC DNA]</scope>
    <source>
        <strain evidence="1 2">DSM 14472</strain>
    </source>
</reference>